<dbReference type="GO" id="GO:0008237">
    <property type="term" value="F:metallopeptidase activity"/>
    <property type="evidence" value="ECO:0007669"/>
    <property type="project" value="InterPro"/>
</dbReference>
<dbReference type="RefSeq" id="WP_133322878.1">
    <property type="nucleotide sequence ID" value="NZ_SMTF01000012.1"/>
</dbReference>
<dbReference type="InterPro" id="IPR024079">
    <property type="entry name" value="MetalloPept_cat_dom_sf"/>
</dbReference>
<keyword evidence="4" id="KW-1185">Reference proteome</keyword>
<accession>A0A4R5TK98</accession>
<organism evidence="3 4">
    <name type="scientific">Luteimonas aestuarii</name>
    <dbReference type="NCBI Taxonomy" id="453837"/>
    <lineage>
        <taxon>Bacteria</taxon>
        <taxon>Pseudomonadati</taxon>
        <taxon>Pseudomonadota</taxon>
        <taxon>Gammaproteobacteria</taxon>
        <taxon>Lysobacterales</taxon>
        <taxon>Lysobacteraceae</taxon>
        <taxon>Luteimonas</taxon>
    </lineage>
</organism>
<evidence type="ECO:0000256" key="1">
    <source>
        <dbReference type="SAM" id="MobiDB-lite"/>
    </source>
</evidence>
<gene>
    <name evidence="3" type="ORF">E2F46_13385</name>
</gene>
<dbReference type="Proteomes" id="UP000294796">
    <property type="component" value="Unassembled WGS sequence"/>
</dbReference>
<comment type="caution">
    <text evidence="3">The sequence shown here is derived from an EMBL/GenBank/DDBJ whole genome shotgun (WGS) entry which is preliminary data.</text>
</comment>
<evidence type="ECO:0000313" key="3">
    <source>
        <dbReference type="EMBL" id="TDK22744.1"/>
    </source>
</evidence>
<dbReference type="SUPFAM" id="SSF55486">
    <property type="entry name" value="Metalloproteases ('zincins'), catalytic domain"/>
    <property type="match status" value="1"/>
</dbReference>
<protein>
    <recommendedName>
        <fullName evidence="5">M6 family metalloprotease domain-containing protein</fullName>
    </recommendedName>
</protein>
<dbReference type="PANTHER" id="PTHR41775:SF1">
    <property type="entry name" value="PEPTIDASE M6-LIKE DOMAIN-CONTAINING PROTEIN"/>
    <property type="match status" value="1"/>
</dbReference>
<dbReference type="PANTHER" id="PTHR41775">
    <property type="entry name" value="SECRETED PROTEIN-RELATED"/>
    <property type="match status" value="1"/>
</dbReference>
<dbReference type="Gene3D" id="3.40.390.10">
    <property type="entry name" value="Collagenase (Catalytic Domain)"/>
    <property type="match status" value="1"/>
</dbReference>
<dbReference type="EMBL" id="SMTF01000012">
    <property type="protein sequence ID" value="TDK22744.1"/>
    <property type="molecule type" value="Genomic_DNA"/>
</dbReference>
<dbReference type="OrthoDB" id="5523924at2"/>
<feature type="signal peptide" evidence="2">
    <location>
        <begin position="1"/>
        <end position="22"/>
    </location>
</feature>
<evidence type="ECO:0000256" key="2">
    <source>
        <dbReference type="SAM" id="SignalP"/>
    </source>
</evidence>
<keyword evidence="2" id="KW-0732">Signal</keyword>
<feature type="chain" id="PRO_5020711118" description="M6 family metalloprotease domain-containing protein" evidence="2">
    <location>
        <begin position="23"/>
        <end position="489"/>
    </location>
</feature>
<reference evidence="3 4" key="1">
    <citation type="submission" date="2019-03" db="EMBL/GenBank/DDBJ databases">
        <title>Luteimonas zhaokaii sp.nov., isolated from the rectal contents of Plateau pika in Yushu, Qinghai Province, China.</title>
        <authorList>
            <person name="Zhang G."/>
        </authorList>
    </citation>
    <scope>NUCLEOTIDE SEQUENCE [LARGE SCALE GENOMIC DNA]</scope>
    <source>
        <strain evidence="3 4">B9</strain>
    </source>
</reference>
<name>A0A4R5TK98_9GAMM</name>
<sequence length="489" mass="53310">MARIGLVLFACVALLASASAHAQTLLGHLELQWGDPSPELHARYKAGHDANGAPRFNVSLLTDRGVRVALDPAQARRAAGDLHALSGRRVAIALSQAKSQSGLQGVEVIVPADDIGQQPEHLVAGKADAVHKSVTGSRRWMTVACKFSDVQTEQKTIAFFQGQYGEAPGQLGHYWREVSHQKTNLQGSDAVGWFTLPHPRSHYVDESGDKPKADLTKLFNDCTGAANPTVDFSTVLGINLMFNGDLDGFAWGGSRSAMLDGPRRNFPTTWNPPWSFNNLAVLAHEMGHGYGLPHSDNSDGDDDPYDNPWDVMSDSWRNAVSDPTYGTRPKHINIVQRDRLGWVDAPRKRTVMPTDEAVTVALDFAHLPASGNTQMLVLAMPQAPDPYRTTLYTLEARQRAGTYEGALAGTAVIIHRLRQDYSGLAYSQDADVPPADRSNNEGSMFKPGESWVTPEGMFLVRVVSQTATGFMVQIDKPRLTGGNNPARQR</sequence>
<proteinExistence type="predicted"/>
<evidence type="ECO:0008006" key="5">
    <source>
        <dbReference type="Google" id="ProtNLM"/>
    </source>
</evidence>
<dbReference type="AlphaFoldDB" id="A0A4R5TK98"/>
<evidence type="ECO:0000313" key="4">
    <source>
        <dbReference type="Proteomes" id="UP000294796"/>
    </source>
</evidence>
<feature type="region of interest" description="Disordered" evidence="1">
    <location>
        <begin position="428"/>
        <end position="448"/>
    </location>
</feature>